<keyword evidence="1" id="KW-0472">Membrane</keyword>
<evidence type="ECO:0000256" key="1">
    <source>
        <dbReference type="SAM" id="Phobius"/>
    </source>
</evidence>
<dbReference type="AlphaFoldDB" id="A0A382EUK5"/>
<protein>
    <submittedName>
        <fullName evidence="2">Uncharacterized protein</fullName>
    </submittedName>
</protein>
<gene>
    <name evidence="2" type="ORF">METZ01_LOCUS206708</name>
</gene>
<keyword evidence="1" id="KW-0812">Transmembrane</keyword>
<keyword evidence="1" id="KW-1133">Transmembrane helix</keyword>
<sequence length="123" mass="13890">MNLRKIFVLLTIMVVGSQFLFANYAFYRKVSNTCKYYRVTVDEKKMALTKKPDGSYSFSLEMESARNNFEMVMLVGFISVGQAMSHQEAFAKKKSGYVPVIPGNTEVTVIIPVSRQNTIISAK</sequence>
<evidence type="ECO:0000313" key="2">
    <source>
        <dbReference type="EMBL" id="SVB53854.1"/>
    </source>
</evidence>
<feature type="transmembrane region" description="Helical" evidence="1">
    <location>
        <begin position="6"/>
        <end position="27"/>
    </location>
</feature>
<dbReference type="EMBL" id="UINC01046178">
    <property type="protein sequence ID" value="SVB53854.1"/>
    <property type="molecule type" value="Genomic_DNA"/>
</dbReference>
<name>A0A382EUK5_9ZZZZ</name>
<proteinExistence type="predicted"/>
<accession>A0A382EUK5</accession>
<feature type="non-terminal residue" evidence="2">
    <location>
        <position position="123"/>
    </location>
</feature>
<reference evidence="2" key="1">
    <citation type="submission" date="2018-05" db="EMBL/GenBank/DDBJ databases">
        <authorList>
            <person name="Lanie J.A."/>
            <person name="Ng W.-L."/>
            <person name="Kazmierczak K.M."/>
            <person name="Andrzejewski T.M."/>
            <person name="Davidsen T.M."/>
            <person name="Wayne K.J."/>
            <person name="Tettelin H."/>
            <person name="Glass J.I."/>
            <person name="Rusch D."/>
            <person name="Podicherti R."/>
            <person name="Tsui H.-C.T."/>
            <person name="Winkler M.E."/>
        </authorList>
    </citation>
    <scope>NUCLEOTIDE SEQUENCE</scope>
</reference>
<organism evidence="2">
    <name type="scientific">marine metagenome</name>
    <dbReference type="NCBI Taxonomy" id="408172"/>
    <lineage>
        <taxon>unclassified sequences</taxon>
        <taxon>metagenomes</taxon>
        <taxon>ecological metagenomes</taxon>
    </lineage>
</organism>